<dbReference type="CDD" id="cd01335">
    <property type="entry name" value="Radical_SAM"/>
    <property type="match status" value="1"/>
</dbReference>
<dbReference type="SFLD" id="SFLDG01067">
    <property type="entry name" value="SPASM/twitch_domain_containing"/>
    <property type="match status" value="1"/>
</dbReference>
<evidence type="ECO:0000313" key="11">
    <source>
        <dbReference type="EMBL" id="AKV78132.1"/>
    </source>
</evidence>
<dbReference type="Proteomes" id="UP000029084">
    <property type="component" value="Chromosome"/>
</dbReference>
<proteinExistence type="predicted"/>
<dbReference type="AlphaFoldDB" id="A0A088E4J2"/>
<dbReference type="Gene3D" id="3.20.20.70">
    <property type="entry name" value="Aldolase class I"/>
    <property type="match status" value="1"/>
</dbReference>
<evidence type="ECO:0000256" key="2">
    <source>
        <dbReference type="ARBA" id="ARBA00022485"/>
    </source>
</evidence>
<dbReference type="InterPro" id="IPR013785">
    <property type="entry name" value="Aldolase_TIM"/>
</dbReference>
<dbReference type="SUPFAM" id="SSF102114">
    <property type="entry name" value="Radical SAM enzymes"/>
    <property type="match status" value="1"/>
</dbReference>
<dbReference type="SFLD" id="SFLDG01386">
    <property type="entry name" value="main_SPASM_domain-containing"/>
    <property type="match status" value="1"/>
</dbReference>
<dbReference type="PATRIC" id="fig|43687.5.peg.530"/>
<reference evidence="13 15" key="3">
    <citation type="submission" date="2015-07" db="EMBL/GenBank/DDBJ databases">
        <title>Physiological, transcriptional responses and genome re-sequencing of acid resistant extremely thermoacidophilic Metallosphaera sedula SARC-M1.</title>
        <authorList>
            <person name="Ai C."/>
            <person name="McCarthy S."/>
            <person name="Eckrich V."/>
            <person name="Rudrappa D."/>
            <person name="Qiu G."/>
            <person name="Blum P."/>
        </authorList>
    </citation>
    <scope>NUCLEOTIDE SEQUENCE [LARGE SCALE GENOMIC DNA]</scope>
    <source>
        <strain evidence="13 15">SARC-M1</strain>
    </source>
</reference>
<dbReference type="NCBIfam" id="TIGR04085">
    <property type="entry name" value="rSAM_more_4Fe4S"/>
    <property type="match status" value="1"/>
</dbReference>
<evidence type="ECO:0000256" key="3">
    <source>
        <dbReference type="ARBA" id="ARBA00022691"/>
    </source>
</evidence>
<keyword evidence="5" id="KW-0408">Iron</keyword>
<keyword evidence="2" id="KW-0004">4Fe-4S</keyword>
<dbReference type="GeneID" id="91754965"/>
<dbReference type="UniPathway" id="UPA00782"/>
<evidence type="ECO:0000313" key="10">
    <source>
        <dbReference type="EMBL" id="AKV75881.1"/>
    </source>
</evidence>
<evidence type="ECO:0000313" key="17">
    <source>
        <dbReference type="Proteomes" id="UP000062398"/>
    </source>
</evidence>
<evidence type="ECO:0000313" key="12">
    <source>
        <dbReference type="EMBL" id="AKV80377.1"/>
    </source>
</evidence>
<dbReference type="SFLD" id="SFLDG01384">
    <property type="entry name" value="thioether_bond_formation_requi"/>
    <property type="match status" value="1"/>
</dbReference>
<name>A0A088E4J2_9CREN</name>
<keyword evidence="4" id="KW-0479">Metal-binding</keyword>
<dbReference type="Proteomes" id="UP000062398">
    <property type="component" value="Chromosome"/>
</dbReference>
<dbReference type="EMBL" id="CP012175">
    <property type="protein sequence ID" value="AKV80377.1"/>
    <property type="molecule type" value="Genomic_DNA"/>
</dbReference>
<keyword evidence="3" id="KW-0949">S-adenosyl-L-methionine</keyword>
<evidence type="ECO:0000313" key="19">
    <source>
        <dbReference type="Proteomes" id="UP000068832"/>
    </source>
</evidence>
<evidence type="ECO:0000313" key="15">
    <source>
        <dbReference type="Proteomes" id="UP000056255"/>
    </source>
</evidence>
<dbReference type="EMBL" id="CP008822">
    <property type="protein sequence ID" value="AIM26677.1"/>
    <property type="molecule type" value="Genomic_DNA"/>
</dbReference>
<dbReference type="EMBL" id="CP012173">
    <property type="protein sequence ID" value="AKV75881.1"/>
    <property type="molecule type" value="Genomic_DNA"/>
</dbReference>
<dbReference type="PANTHER" id="PTHR43787:SF3">
    <property type="entry name" value="ARYLSULFATASE REGULATORY PROTEIN"/>
    <property type="match status" value="1"/>
</dbReference>
<evidence type="ECO:0000256" key="6">
    <source>
        <dbReference type="ARBA" id="ARBA00023014"/>
    </source>
</evidence>
<dbReference type="PROSITE" id="PS51918">
    <property type="entry name" value="RADICAL_SAM"/>
    <property type="match status" value="1"/>
</dbReference>
<accession>A0A088E4J2</accession>
<organism evidence="8 14">
    <name type="scientific">Metallosphaera sedula</name>
    <dbReference type="NCBI Taxonomy" id="43687"/>
    <lineage>
        <taxon>Archaea</taxon>
        <taxon>Thermoproteota</taxon>
        <taxon>Thermoprotei</taxon>
        <taxon>Sulfolobales</taxon>
        <taxon>Sulfolobaceae</taxon>
        <taxon>Metallosphaera</taxon>
    </lineage>
</organism>
<dbReference type="OMA" id="YITWYGG"/>
<evidence type="ECO:0000259" key="7">
    <source>
        <dbReference type="PROSITE" id="PS51918"/>
    </source>
</evidence>
<reference evidence="8 14" key="1">
    <citation type="journal article" date="2014" name="J. Bacteriol.">
        <title>Role of an Archaeal PitA Transporter in the Copper and Arsenic Resistance of Metallosphaera sedula, an Extreme Thermoacidophile.</title>
        <authorList>
            <person name="McCarthy S."/>
            <person name="Ai C."/>
            <person name="Wheaton G."/>
            <person name="Tevatia R."/>
            <person name="Eckrich V."/>
            <person name="Kelly R."/>
            <person name="Blum P."/>
        </authorList>
    </citation>
    <scope>NUCLEOTIDE SEQUENCE [LARGE SCALE GENOMIC DNA]</scope>
    <source>
        <strain evidence="8 14">CuR1</strain>
    </source>
</reference>
<dbReference type="Proteomes" id="UP000068832">
    <property type="component" value="Chromosome"/>
</dbReference>
<sequence>MALSKFNIFIDNIIFNTLTGYAMELEPWEIEKLKGGEVPDHLKEVVEEGFSTPGDLESVLEPLLNKPVLEPTLLLTYNCNFNCTYCFQKGFRKDLTVTEEVMKGFINYVRKRERGRKVRVTFFGGEPLLELKKIEEISRSLSDLKYSFSVVTNGSLLTKSVTQRLISHGLSHVQITLDGPPEVHDKRRFYVDGRGSFNTIIQNLREVQDLVKVVLRINIDVNNLNEVYTLLAKLVEEGITRIRLDPHFVHTNLFRNEWWENVIPKDLESDVLVKFWEKARGYGFEIPHDIFRLGICAAHIDEDIVVDPEGKVYPCWAFTGNPLYVKGRLTQEGEVELLNRSLSGRKSLIIHEKCKSCPYLPMCMGGCRFLSVLDGKGYHGLDCRKETYEKLVKLLKFLMR</sequence>
<dbReference type="Proteomes" id="UP000061362">
    <property type="component" value="Chromosome"/>
</dbReference>
<dbReference type="GO" id="GO:0051539">
    <property type="term" value="F:4 iron, 4 sulfur cluster binding"/>
    <property type="evidence" value="ECO:0007669"/>
    <property type="project" value="UniProtKB-KW"/>
</dbReference>
<evidence type="ECO:0000313" key="13">
    <source>
        <dbReference type="EMBL" id="AKV82625.1"/>
    </source>
</evidence>
<dbReference type="GO" id="GO:0046872">
    <property type="term" value="F:metal ion binding"/>
    <property type="evidence" value="ECO:0007669"/>
    <property type="project" value="UniProtKB-KW"/>
</dbReference>
<dbReference type="PROSITE" id="PS01305">
    <property type="entry name" value="MOAA_NIFB_PQQE"/>
    <property type="match status" value="1"/>
</dbReference>
<dbReference type="SFLD" id="SFLDS00029">
    <property type="entry name" value="Radical_SAM"/>
    <property type="match status" value="1"/>
</dbReference>
<evidence type="ECO:0000313" key="9">
    <source>
        <dbReference type="EMBL" id="AKV73641.1"/>
    </source>
</evidence>
<gene>
    <name evidence="8" type="ORF">HA72_0515</name>
    <name evidence="9" type="ORF">MsedA_0527</name>
    <name evidence="10" type="ORF">MsedB_0527</name>
    <name evidence="11" type="ORF">MsedC_0526</name>
    <name evidence="12" type="ORF">MsedD_0527</name>
    <name evidence="13" type="ORF">MsedE_0527</name>
</gene>
<comment type="cofactor">
    <cofactor evidence="1">
        <name>[4Fe-4S] cluster</name>
        <dbReference type="ChEBI" id="CHEBI:49883"/>
    </cofactor>
</comment>
<dbReference type="Pfam" id="PF04055">
    <property type="entry name" value="Radical_SAM"/>
    <property type="match status" value="1"/>
</dbReference>
<keyword evidence="6" id="KW-0411">Iron-sulfur</keyword>
<dbReference type="GO" id="GO:0016491">
    <property type="term" value="F:oxidoreductase activity"/>
    <property type="evidence" value="ECO:0007669"/>
    <property type="project" value="InterPro"/>
</dbReference>
<evidence type="ECO:0000313" key="16">
    <source>
        <dbReference type="Proteomes" id="UP000061362"/>
    </source>
</evidence>
<dbReference type="Proteomes" id="UP000056255">
    <property type="component" value="Chromosome"/>
</dbReference>
<dbReference type="InterPro" id="IPR023867">
    <property type="entry name" value="Sulphatase_maturase_rSAM"/>
</dbReference>
<evidence type="ECO:0000313" key="8">
    <source>
        <dbReference type="EMBL" id="AIM26677.1"/>
    </source>
</evidence>
<dbReference type="EMBL" id="CP012176">
    <property type="protein sequence ID" value="AKV82625.1"/>
    <property type="molecule type" value="Genomic_DNA"/>
</dbReference>
<dbReference type="EMBL" id="CP012174">
    <property type="protein sequence ID" value="AKV78132.1"/>
    <property type="molecule type" value="Genomic_DNA"/>
</dbReference>
<dbReference type="PANTHER" id="PTHR43787">
    <property type="entry name" value="FEMO COFACTOR BIOSYNTHESIS PROTEIN NIFB-RELATED"/>
    <property type="match status" value="1"/>
</dbReference>
<protein>
    <submittedName>
        <fullName evidence="8">Radical SAM domain protein</fullName>
    </submittedName>
    <submittedName>
        <fullName evidence="9">Radical SAM protein</fullName>
    </submittedName>
</protein>
<evidence type="ECO:0000313" key="14">
    <source>
        <dbReference type="Proteomes" id="UP000029084"/>
    </source>
</evidence>
<dbReference type="EMBL" id="CP012172">
    <property type="protein sequence ID" value="AKV73641.1"/>
    <property type="molecule type" value="Genomic_DNA"/>
</dbReference>
<reference evidence="16 17" key="2">
    <citation type="journal article" date="2015" name="Genome Announc.">
        <title>Complete Genome Sequences of Evolved Arsenate-Resistant Metallosphaera sedula Strains.</title>
        <authorList>
            <person name="Ai C."/>
            <person name="McCarthy S."/>
            <person name="Schackwitz W."/>
            <person name="Martin J."/>
            <person name="Lipzen A."/>
            <person name="Blum P."/>
        </authorList>
    </citation>
    <scope>NUCLEOTIDE SEQUENCE [LARGE SCALE GENOMIC DNA]</scope>
    <source>
        <strain evidence="11 17">ARS120-1</strain>
        <strain evidence="12 16">ARS120-2</strain>
        <strain evidence="9 19">ARS50-1</strain>
        <strain evidence="10 18">ARS50-2</strain>
    </source>
</reference>
<dbReference type="InterPro" id="IPR007197">
    <property type="entry name" value="rSAM"/>
</dbReference>
<dbReference type="InterPro" id="IPR023885">
    <property type="entry name" value="4Fe4S-binding_SPASM_dom"/>
</dbReference>
<feature type="domain" description="Radical SAM core" evidence="7">
    <location>
        <begin position="65"/>
        <end position="285"/>
    </location>
</feature>
<evidence type="ECO:0000313" key="18">
    <source>
        <dbReference type="Proteomes" id="UP000062475"/>
    </source>
</evidence>
<dbReference type="OrthoDB" id="5620at2157"/>
<dbReference type="RefSeq" id="WP_012020478.1">
    <property type="nucleotide sequence ID" value="NZ_AP019770.1"/>
</dbReference>
<dbReference type="Proteomes" id="UP000062475">
    <property type="component" value="Chromosome"/>
</dbReference>
<evidence type="ECO:0000256" key="1">
    <source>
        <dbReference type="ARBA" id="ARBA00001966"/>
    </source>
</evidence>
<dbReference type="InterPro" id="IPR058240">
    <property type="entry name" value="rSAM_sf"/>
</dbReference>
<evidence type="ECO:0000256" key="4">
    <source>
        <dbReference type="ARBA" id="ARBA00022723"/>
    </source>
</evidence>
<dbReference type="InterPro" id="IPR000385">
    <property type="entry name" value="MoaA_NifB_PqqE_Fe-S-bd_CS"/>
</dbReference>
<evidence type="ECO:0000256" key="5">
    <source>
        <dbReference type="ARBA" id="ARBA00023004"/>
    </source>
</evidence>